<dbReference type="InterPro" id="IPR041581">
    <property type="entry name" value="Glyoxalase_6"/>
</dbReference>
<dbReference type="InterPro" id="IPR029068">
    <property type="entry name" value="Glyas_Bleomycin-R_OHBP_Dase"/>
</dbReference>
<dbReference type="Gene3D" id="3.10.180.10">
    <property type="entry name" value="2,3-Dihydroxybiphenyl 1,2-Dioxygenase, domain 1"/>
    <property type="match status" value="1"/>
</dbReference>
<dbReference type="EMBL" id="CP116942">
    <property type="protein sequence ID" value="WCO69242.1"/>
    <property type="molecule type" value="Genomic_DNA"/>
</dbReference>
<dbReference type="Pfam" id="PF18029">
    <property type="entry name" value="Glyoxalase_6"/>
    <property type="match status" value="1"/>
</dbReference>
<keyword evidence="3" id="KW-1185">Reference proteome</keyword>
<dbReference type="Proteomes" id="UP001216390">
    <property type="component" value="Chromosome"/>
</dbReference>
<protein>
    <recommendedName>
        <fullName evidence="1">Glyoxalase-like domain-containing protein</fullName>
    </recommendedName>
</protein>
<proteinExistence type="predicted"/>
<name>A0AAE9YIL3_9ACTN</name>
<dbReference type="KEGG" id="ima:PO878_11395"/>
<evidence type="ECO:0000313" key="3">
    <source>
        <dbReference type="Proteomes" id="UP001216390"/>
    </source>
</evidence>
<organism evidence="2 3">
    <name type="scientific">Iamia majanohamensis</name>
    <dbReference type="NCBI Taxonomy" id="467976"/>
    <lineage>
        <taxon>Bacteria</taxon>
        <taxon>Bacillati</taxon>
        <taxon>Actinomycetota</taxon>
        <taxon>Acidimicrobiia</taxon>
        <taxon>Acidimicrobiales</taxon>
        <taxon>Iamiaceae</taxon>
        <taxon>Iamia</taxon>
    </lineage>
</organism>
<dbReference type="AlphaFoldDB" id="A0AAE9YIL3"/>
<accession>A0AAE9YIL3</accession>
<evidence type="ECO:0000259" key="1">
    <source>
        <dbReference type="Pfam" id="PF18029"/>
    </source>
</evidence>
<evidence type="ECO:0000313" key="2">
    <source>
        <dbReference type="EMBL" id="WCO69242.1"/>
    </source>
</evidence>
<feature type="domain" description="Glyoxalase-like" evidence="1">
    <location>
        <begin position="2"/>
        <end position="32"/>
    </location>
</feature>
<sequence length="33" mass="3295">MVGLGASVLDEVDEPGGHLVTLADPEGDELCVG</sequence>
<gene>
    <name evidence="2" type="ORF">PO878_11395</name>
</gene>
<reference evidence="2" key="1">
    <citation type="submission" date="2023-01" db="EMBL/GenBank/DDBJ databases">
        <title>The diversity of Class Acidimicrobiia in South China Sea sediment environments and the proposal of Iamia marina sp. nov., a novel species of the genus Iamia.</title>
        <authorList>
            <person name="He Y."/>
            <person name="Tian X."/>
        </authorList>
    </citation>
    <scope>NUCLEOTIDE SEQUENCE</scope>
    <source>
        <strain evidence="2">DSM 19957</strain>
    </source>
</reference>